<dbReference type="InterPro" id="IPR009830">
    <property type="entry name" value="LppX/LprAFG"/>
</dbReference>
<evidence type="ECO:0000256" key="5">
    <source>
        <dbReference type="ARBA" id="ARBA00023139"/>
    </source>
</evidence>
<organism evidence="7 8">
    <name type="scientific">Nocardia vinacea</name>
    <dbReference type="NCBI Taxonomy" id="96468"/>
    <lineage>
        <taxon>Bacteria</taxon>
        <taxon>Bacillati</taxon>
        <taxon>Actinomycetota</taxon>
        <taxon>Actinomycetes</taxon>
        <taxon>Mycobacteriales</taxon>
        <taxon>Nocardiaceae</taxon>
        <taxon>Nocardia</taxon>
    </lineage>
</organism>
<comment type="subcellular location">
    <subcellularLocation>
        <location evidence="1">Cell envelope</location>
    </subcellularLocation>
</comment>
<dbReference type="SUPFAM" id="SSF89392">
    <property type="entry name" value="Prokaryotic lipoproteins and lipoprotein localization factors"/>
    <property type="match status" value="1"/>
</dbReference>
<gene>
    <name evidence="7" type="ORF">OG563_04805</name>
</gene>
<keyword evidence="3" id="KW-0472">Membrane</keyword>
<evidence type="ECO:0000256" key="1">
    <source>
        <dbReference type="ARBA" id="ARBA00004196"/>
    </source>
</evidence>
<sequence length="235" mass="24210">MIGRRAGIGIAMVALLLLIGGTACTADGGLPRPAQLLRNAAAAARATTSAHVTLQLSGAPLSGVSVRAMSADVVRDGDARAKGQLVVPSAFGDARLDFVEIDSTIYTRDPSGRFASAPPQQNGSANPLPTTLIDPHRGVANLLASMSSVQTEARETVGNVDAFRVTGLVAAHDIAQVVPSVTTDGKLTVWFKVGGRHEPVATRLVIGQGDPASQSVLDVTVSDVNRPVHVADPRS</sequence>
<dbReference type="Pfam" id="PF07161">
    <property type="entry name" value="LppX_LprAFG"/>
    <property type="match status" value="1"/>
</dbReference>
<dbReference type="RefSeq" id="WP_329411638.1">
    <property type="nucleotide sequence ID" value="NZ_CP109441.1"/>
</dbReference>
<evidence type="ECO:0000256" key="6">
    <source>
        <dbReference type="ARBA" id="ARBA00023288"/>
    </source>
</evidence>
<dbReference type="InterPro" id="IPR029046">
    <property type="entry name" value="LolA/LolB/LppX"/>
</dbReference>
<proteinExistence type="inferred from homology"/>
<evidence type="ECO:0000256" key="4">
    <source>
        <dbReference type="ARBA" id="ARBA00022729"/>
    </source>
</evidence>
<dbReference type="Gene3D" id="2.50.20.20">
    <property type="match status" value="1"/>
</dbReference>
<evidence type="ECO:0000256" key="3">
    <source>
        <dbReference type="ARBA" id="ARBA00022475"/>
    </source>
</evidence>
<dbReference type="Proteomes" id="UP001432062">
    <property type="component" value="Chromosome"/>
</dbReference>
<keyword evidence="3" id="KW-1003">Cell membrane</keyword>
<keyword evidence="4" id="KW-0732">Signal</keyword>
<evidence type="ECO:0000313" key="8">
    <source>
        <dbReference type="Proteomes" id="UP001432062"/>
    </source>
</evidence>
<evidence type="ECO:0000256" key="2">
    <source>
        <dbReference type="ARBA" id="ARBA00009194"/>
    </source>
</evidence>
<keyword evidence="6 7" id="KW-0449">Lipoprotein</keyword>
<dbReference type="CDD" id="cd16334">
    <property type="entry name" value="LppX-like"/>
    <property type="match status" value="1"/>
</dbReference>
<dbReference type="PROSITE" id="PS51257">
    <property type="entry name" value="PROKAR_LIPOPROTEIN"/>
    <property type="match status" value="1"/>
</dbReference>
<reference evidence="7" key="1">
    <citation type="submission" date="2022-10" db="EMBL/GenBank/DDBJ databases">
        <title>The complete genomes of actinobacterial strains from the NBC collection.</title>
        <authorList>
            <person name="Joergensen T.S."/>
            <person name="Alvarez Arevalo M."/>
            <person name="Sterndorff E.B."/>
            <person name="Faurdal D."/>
            <person name="Vuksanovic O."/>
            <person name="Mourched A.-S."/>
            <person name="Charusanti P."/>
            <person name="Shaw S."/>
            <person name="Blin K."/>
            <person name="Weber T."/>
        </authorList>
    </citation>
    <scope>NUCLEOTIDE SEQUENCE</scope>
    <source>
        <strain evidence="7">NBC_01482</strain>
    </source>
</reference>
<keyword evidence="5" id="KW-0564">Palmitate</keyword>
<dbReference type="EMBL" id="CP109441">
    <property type="protein sequence ID" value="WUV47564.1"/>
    <property type="molecule type" value="Genomic_DNA"/>
</dbReference>
<accession>A0ABZ1YWB2</accession>
<name>A0ABZ1YWB2_9NOCA</name>
<keyword evidence="8" id="KW-1185">Reference proteome</keyword>
<comment type="similarity">
    <text evidence="2">Belongs to the LppX/LprAFG lipoprotein family.</text>
</comment>
<evidence type="ECO:0000313" key="7">
    <source>
        <dbReference type="EMBL" id="WUV47564.1"/>
    </source>
</evidence>
<protein>
    <submittedName>
        <fullName evidence="7">LppX_LprAFG lipoprotein</fullName>
    </submittedName>
</protein>